<dbReference type="RefSeq" id="WP_084227965.1">
    <property type="nucleotide sequence ID" value="NZ_JABWPE010000040.1"/>
</dbReference>
<dbReference type="GO" id="GO:0016787">
    <property type="term" value="F:hydrolase activity"/>
    <property type="evidence" value="ECO:0007669"/>
    <property type="project" value="UniProtKB-KW"/>
</dbReference>
<dbReference type="Pfam" id="PF00149">
    <property type="entry name" value="Metallophos"/>
    <property type="match status" value="1"/>
</dbReference>
<evidence type="ECO:0000313" key="6">
    <source>
        <dbReference type="EMBL" id="NUY99033.1"/>
    </source>
</evidence>
<sequence length="247" mass="27602">MLIAQVSDIHASTENDHLFRFDRVLNWLTHLQPDLLVLTGDLTDGHWQEGYKQIADRLNQQNYPSLILPGNSDDRSLMRSVWDENRWALDAQGEALHFTHNMGGIHLIGLDSTIDYKDYGSVADHLRWLDNQLSDADNPPSLLFLHHHVFASGIPTLDETMCRGLPEMEELIRRAPARLLAISTGHVHRPIAGTFAGIPAYICGSVCPANPVWFGTVKAPPANDPPALMIHRYVSNSLTSHYVCVCV</sequence>
<dbReference type="PANTHER" id="PTHR42988:SF2">
    <property type="entry name" value="CYCLIC NUCLEOTIDE PHOSPHODIESTERASE CBUA0032-RELATED"/>
    <property type="match status" value="1"/>
</dbReference>
<dbReference type="InterPro" id="IPR050884">
    <property type="entry name" value="CNP_phosphodiesterase-III"/>
</dbReference>
<organism evidence="6 7">
    <name type="scientific">Pantoea brenneri</name>
    <dbReference type="NCBI Taxonomy" id="472694"/>
    <lineage>
        <taxon>Bacteria</taxon>
        <taxon>Pseudomonadati</taxon>
        <taxon>Pseudomonadota</taxon>
        <taxon>Gammaproteobacteria</taxon>
        <taxon>Enterobacterales</taxon>
        <taxon>Erwiniaceae</taxon>
        <taxon>Pantoea</taxon>
    </lineage>
</organism>
<dbReference type="SUPFAM" id="SSF56300">
    <property type="entry name" value="Metallo-dependent phosphatases"/>
    <property type="match status" value="1"/>
</dbReference>
<dbReference type="InterPro" id="IPR004843">
    <property type="entry name" value="Calcineurin-like_PHP"/>
</dbReference>
<evidence type="ECO:0000256" key="3">
    <source>
        <dbReference type="ARBA" id="ARBA00023004"/>
    </source>
</evidence>
<evidence type="ECO:0000259" key="5">
    <source>
        <dbReference type="Pfam" id="PF00149"/>
    </source>
</evidence>
<comment type="caution">
    <text evidence="6">The sequence shown here is derived from an EMBL/GenBank/DDBJ whole genome shotgun (WGS) entry which is preliminary data.</text>
</comment>
<dbReference type="Gene3D" id="3.60.21.10">
    <property type="match status" value="1"/>
</dbReference>
<evidence type="ECO:0000256" key="2">
    <source>
        <dbReference type="ARBA" id="ARBA00022801"/>
    </source>
</evidence>
<protein>
    <submittedName>
        <fullName evidence="6">Metallophosphoesterase</fullName>
    </submittedName>
</protein>
<evidence type="ECO:0000256" key="4">
    <source>
        <dbReference type="ARBA" id="ARBA00025742"/>
    </source>
</evidence>
<evidence type="ECO:0000313" key="7">
    <source>
        <dbReference type="Proteomes" id="UP000566985"/>
    </source>
</evidence>
<keyword evidence="3" id="KW-0408">Iron</keyword>
<dbReference type="GO" id="GO:0046872">
    <property type="term" value="F:metal ion binding"/>
    <property type="evidence" value="ECO:0007669"/>
    <property type="project" value="UniProtKB-KW"/>
</dbReference>
<evidence type="ECO:0000256" key="1">
    <source>
        <dbReference type="ARBA" id="ARBA00022723"/>
    </source>
</evidence>
<dbReference type="Proteomes" id="UP000566985">
    <property type="component" value="Unassembled WGS sequence"/>
</dbReference>
<dbReference type="AlphaFoldDB" id="A0A7Y6TUB6"/>
<dbReference type="GeneID" id="78550909"/>
<feature type="domain" description="Calcineurin-like phosphoesterase" evidence="5">
    <location>
        <begin position="1"/>
        <end position="190"/>
    </location>
</feature>
<dbReference type="EMBL" id="JABWPM010000040">
    <property type="protein sequence ID" value="NUY99033.1"/>
    <property type="molecule type" value="Genomic_DNA"/>
</dbReference>
<name>A0A7Y6TUB6_9GAMM</name>
<gene>
    <name evidence="6" type="ORF">HU668_21580</name>
</gene>
<dbReference type="InterPro" id="IPR029052">
    <property type="entry name" value="Metallo-depent_PP-like"/>
</dbReference>
<keyword evidence="2" id="KW-0378">Hydrolase</keyword>
<accession>A0A7Y6TUB6</accession>
<comment type="similarity">
    <text evidence="4">Belongs to the cyclic nucleotide phosphodiesterase class-III family.</text>
</comment>
<proteinExistence type="inferred from homology"/>
<dbReference type="PANTHER" id="PTHR42988">
    <property type="entry name" value="PHOSPHOHYDROLASE"/>
    <property type="match status" value="1"/>
</dbReference>
<reference evidence="6 7" key="1">
    <citation type="submission" date="2020-05" db="EMBL/GenBank/DDBJ databases">
        <title>Whole Genome Sequences of Enterobacteriales Associated with the International Space Station.</title>
        <authorList>
            <person name="Bharadwaj A."/>
            <person name="Daudu R."/>
            <person name="Singh N."/>
            <person name="Wood J."/>
            <person name="Debieu M."/>
            <person name="Mason C."/>
            <person name="Wang C."/>
            <person name="Venkateswaran K."/>
        </authorList>
    </citation>
    <scope>NUCLEOTIDE SEQUENCE [LARGE SCALE GENOMIC DNA]</scope>
    <source>
        <strain evidence="6 7">IF5SW-B1</strain>
    </source>
</reference>
<keyword evidence="1" id="KW-0479">Metal-binding</keyword>